<dbReference type="Proteomes" id="UP000239007">
    <property type="component" value="Unassembled WGS sequence"/>
</dbReference>
<comment type="caution">
    <text evidence="2">The sequence shown here is derived from an EMBL/GenBank/DDBJ whole genome shotgun (WGS) entry which is preliminary data.</text>
</comment>
<dbReference type="Gene3D" id="1.10.132.90">
    <property type="match status" value="1"/>
</dbReference>
<dbReference type="Pfam" id="PF18433">
    <property type="entry name" value="DUF5610"/>
    <property type="match status" value="1"/>
</dbReference>
<proteinExistence type="predicted"/>
<dbReference type="InterPro" id="IPR041651">
    <property type="entry name" value="DUF5610"/>
</dbReference>
<evidence type="ECO:0000313" key="3">
    <source>
        <dbReference type="Proteomes" id="UP000239007"/>
    </source>
</evidence>
<evidence type="ECO:0000313" key="2">
    <source>
        <dbReference type="EMBL" id="PQJ52449.1"/>
    </source>
</evidence>
<sequence length="426" mass="47834">MIQLNSDLTRGLDLFSSRQRDTLQQKNEQISFNRVESSSVSLTQSNKESFTFFYRSTHQSVGQSIGSEQSPMQKQMAEAELDRQDQRADTAANNVLKFIEQRLQQDMQDGATPEELASRIEAGLEGFELGYEQANDTLGQLSLLNPELEGEISLTKSKFLEGIEQLKQTYLGTTPENTDAVKEPVTETSNDTSLTRSVTNTQNFLQGSSYAQAQEFSFDLVTADGDKVTIYTSSLMAQQSESGFSSSSQDGNLVEMAYQSYGEMRESEFRLSVDGDLDEDELKAINDLLNNVNDLAKDFYSGDLETAFNKAVKMEYDADEISEFSISLTQIQNFTAYKAYQTDTPISNTNAFNELKPLADFTNDLKNTLATLQTLFDHPRDLFSEISKQINELQKPQDYPVNQVDFFDFADSLMSKLSELSNIEAE</sequence>
<gene>
    <name evidence="2" type="ORF">BTO11_01455</name>
</gene>
<dbReference type="AlphaFoldDB" id="A0A2S7URT4"/>
<evidence type="ECO:0000259" key="1">
    <source>
        <dbReference type="Pfam" id="PF18433"/>
    </source>
</evidence>
<dbReference type="EMBL" id="MSCH01000003">
    <property type="protein sequence ID" value="PQJ52449.1"/>
    <property type="molecule type" value="Genomic_DNA"/>
</dbReference>
<feature type="domain" description="DUF5610" evidence="1">
    <location>
        <begin position="53"/>
        <end position="166"/>
    </location>
</feature>
<protein>
    <recommendedName>
        <fullName evidence="1">DUF5610 domain-containing protein</fullName>
    </recommendedName>
</protein>
<reference evidence="2 3" key="1">
    <citation type="submission" date="2016-12" db="EMBL/GenBank/DDBJ databases">
        <title>Diversity of luminous bacteria.</title>
        <authorList>
            <person name="Yoshizawa S."/>
            <person name="Kogure K."/>
        </authorList>
    </citation>
    <scope>NUCLEOTIDE SEQUENCE [LARGE SCALE GENOMIC DNA]</scope>
    <source>
        <strain evidence="2 3">SA4-48</strain>
    </source>
</reference>
<dbReference type="RefSeq" id="WP_105050910.1">
    <property type="nucleotide sequence ID" value="NZ_BMYG01000005.1"/>
</dbReference>
<name>A0A2S7URT4_9GAMM</name>
<keyword evidence="3" id="KW-1185">Reference proteome</keyword>
<accession>A0A2S7URT4</accession>
<organism evidence="2 3">
    <name type="scientific">Psychrosphaera saromensis</name>
    <dbReference type="NCBI Taxonomy" id="716813"/>
    <lineage>
        <taxon>Bacteria</taxon>
        <taxon>Pseudomonadati</taxon>
        <taxon>Pseudomonadota</taxon>
        <taxon>Gammaproteobacteria</taxon>
        <taxon>Alteromonadales</taxon>
        <taxon>Pseudoalteromonadaceae</taxon>
        <taxon>Psychrosphaera</taxon>
    </lineage>
</organism>
<dbReference type="OrthoDB" id="7366224at2"/>